<proteinExistence type="predicted"/>
<organism evidence="1 2">
    <name type="scientific">Jimgerdemannia flammicorona</name>
    <dbReference type="NCBI Taxonomy" id="994334"/>
    <lineage>
        <taxon>Eukaryota</taxon>
        <taxon>Fungi</taxon>
        <taxon>Fungi incertae sedis</taxon>
        <taxon>Mucoromycota</taxon>
        <taxon>Mucoromycotina</taxon>
        <taxon>Endogonomycetes</taxon>
        <taxon>Endogonales</taxon>
        <taxon>Endogonaceae</taxon>
        <taxon>Jimgerdemannia</taxon>
    </lineage>
</organism>
<reference evidence="1 2" key="1">
    <citation type="journal article" date="2018" name="New Phytol.">
        <title>Phylogenomics of Endogonaceae and evolution of mycorrhizas within Mucoromycota.</title>
        <authorList>
            <person name="Chang Y."/>
            <person name="Desiro A."/>
            <person name="Na H."/>
            <person name="Sandor L."/>
            <person name="Lipzen A."/>
            <person name="Clum A."/>
            <person name="Barry K."/>
            <person name="Grigoriev I.V."/>
            <person name="Martin F.M."/>
            <person name="Stajich J.E."/>
            <person name="Smith M.E."/>
            <person name="Bonito G."/>
            <person name="Spatafora J.W."/>
        </authorList>
    </citation>
    <scope>NUCLEOTIDE SEQUENCE [LARGE SCALE GENOMIC DNA]</scope>
    <source>
        <strain evidence="1 2">AD002</strain>
    </source>
</reference>
<gene>
    <name evidence="1" type="ORF">BC938DRAFT_476709</name>
</gene>
<dbReference type="Proteomes" id="UP000274822">
    <property type="component" value="Unassembled WGS sequence"/>
</dbReference>
<evidence type="ECO:0000313" key="1">
    <source>
        <dbReference type="EMBL" id="RUS31938.1"/>
    </source>
</evidence>
<comment type="caution">
    <text evidence="1">The sequence shown here is derived from an EMBL/GenBank/DDBJ whole genome shotgun (WGS) entry which is preliminary data.</text>
</comment>
<sequence>ISTCPPRLSRPPSRKSQGLLVLAPAVLTDNARVVMAPSELPVVIATTTDARKAVPPVISSPSSAEGLVVADLAL</sequence>
<evidence type="ECO:0000313" key="2">
    <source>
        <dbReference type="Proteomes" id="UP000274822"/>
    </source>
</evidence>
<name>A0A433QQA2_9FUNG</name>
<dbReference type="AlphaFoldDB" id="A0A433QQA2"/>
<accession>A0A433QQA2</accession>
<dbReference type="EMBL" id="RBNJ01002471">
    <property type="protein sequence ID" value="RUS31938.1"/>
    <property type="molecule type" value="Genomic_DNA"/>
</dbReference>
<protein>
    <submittedName>
        <fullName evidence="1">Uncharacterized protein</fullName>
    </submittedName>
</protein>
<keyword evidence="2" id="KW-1185">Reference proteome</keyword>
<feature type="non-terminal residue" evidence="1">
    <location>
        <position position="1"/>
    </location>
</feature>
<feature type="non-terminal residue" evidence="1">
    <location>
        <position position="74"/>
    </location>
</feature>